<reference evidence="1 2" key="1">
    <citation type="submission" date="2019-03" db="EMBL/GenBank/DDBJ databases">
        <title>Genomic Encyclopedia of Type Strains, Phase IV (KMG-IV): sequencing the most valuable type-strain genomes for metagenomic binning, comparative biology and taxonomic classification.</title>
        <authorList>
            <person name="Goeker M."/>
        </authorList>
    </citation>
    <scope>NUCLEOTIDE SEQUENCE [LARGE SCALE GENOMIC DNA]</scope>
    <source>
        <strain evidence="1 2">DSM 26377</strain>
    </source>
</reference>
<name>A0A4R7P4D5_9GAMM</name>
<dbReference type="InterPro" id="IPR016516">
    <property type="entry name" value="UCP07580"/>
</dbReference>
<dbReference type="Pfam" id="PF10118">
    <property type="entry name" value="Metal_hydrol"/>
    <property type="match status" value="1"/>
</dbReference>
<dbReference type="PANTHER" id="PTHR39456:SF1">
    <property type="entry name" value="METAL-DEPENDENT HYDROLASE"/>
    <property type="match status" value="1"/>
</dbReference>
<organism evidence="1 2">
    <name type="scientific">Panacagrimonas perspica</name>
    <dbReference type="NCBI Taxonomy" id="381431"/>
    <lineage>
        <taxon>Bacteria</taxon>
        <taxon>Pseudomonadati</taxon>
        <taxon>Pseudomonadota</taxon>
        <taxon>Gammaproteobacteria</taxon>
        <taxon>Nevskiales</taxon>
        <taxon>Nevskiaceae</taxon>
        <taxon>Panacagrimonas</taxon>
    </lineage>
</organism>
<dbReference type="EMBL" id="SOBT01000009">
    <property type="protein sequence ID" value="TDU28653.1"/>
    <property type="molecule type" value="Genomic_DNA"/>
</dbReference>
<comment type="caution">
    <text evidence="1">The sequence shown here is derived from an EMBL/GenBank/DDBJ whole genome shotgun (WGS) entry which is preliminary data.</text>
</comment>
<keyword evidence="2" id="KW-1185">Reference proteome</keyword>
<evidence type="ECO:0000313" key="1">
    <source>
        <dbReference type="EMBL" id="TDU28653.1"/>
    </source>
</evidence>
<evidence type="ECO:0008006" key="3">
    <source>
        <dbReference type="Google" id="ProtNLM"/>
    </source>
</evidence>
<sequence length="301" mass="34460">MTATTAAADNRMTVRQVEFAYPATMRGHWNPGKPEFSHIVNAGSLAMPYLEPYLIKTMRAARPLVRDATLQADLDSYIRQEATHYKQHRVFNDELKARGYRAIEAIEARLAREYGELESTRSLEFNLAYAEGFESMALAVGEMLIEDREYLFGNSESGVASLVLWHFVEEIEHKNVAFDVFEHVHGNYFRRVHGLLYAITHIFLLTRGNYQALLKEDGLWRNWRSRVTLLLLIGRIFRKLTPKLLRILVPGYNPRQVGDPPWASLWVKLFARDRSALRLDTRRLDAAEPIPLAAPPPAGTP</sequence>
<dbReference type="RefSeq" id="WP_162851226.1">
    <property type="nucleotide sequence ID" value="NZ_MWIN01000002.1"/>
</dbReference>
<proteinExistence type="predicted"/>
<accession>A0A4R7P4D5</accession>
<dbReference type="PIRSF" id="PIRSF007580">
    <property type="entry name" value="UCP07580"/>
    <property type="match status" value="1"/>
</dbReference>
<dbReference type="AlphaFoldDB" id="A0A4R7P4D5"/>
<protein>
    <recommendedName>
        <fullName evidence="3">Metal-dependent hydrolase</fullName>
    </recommendedName>
</protein>
<evidence type="ECO:0000313" key="2">
    <source>
        <dbReference type="Proteomes" id="UP000295341"/>
    </source>
</evidence>
<dbReference type="PANTHER" id="PTHR39456">
    <property type="entry name" value="METAL-DEPENDENT HYDROLASE"/>
    <property type="match status" value="1"/>
</dbReference>
<gene>
    <name evidence="1" type="ORF">DFR24_3028</name>
</gene>
<dbReference type="Proteomes" id="UP000295341">
    <property type="component" value="Unassembled WGS sequence"/>
</dbReference>